<feature type="transmembrane region" description="Helical" evidence="1">
    <location>
        <begin position="73"/>
        <end position="91"/>
    </location>
</feature>
<dbReference type="EMBL" id="JAVDQG010000004">
    <property type="protein sequence ID" value="MDR6225964.1"/>
    <property type="molecule type" value="Genomic_DNA"/>
</dbReference>
<evidence type="ECO:0000256" key="1">
    <source>
        <dbReference type="SAM" id="Phobius"/>
    </source>
</evidence>
<sequence length="238" mass="27254">MTALEEVQQNPHSQERWHRRLLRGSRSTLTNLLILILPLALIIQGMSVIQTWLFQDQGALYFHAYRDTASNSAFVIAILVLAFFYIHALRAGIGAWRQTLKTFLVPLAVAVPLLVMVLDSYVMIDERQIVHSPFYTLGVEQIQSWEDVQSISVSYTVGEEFELFSGSYLLHFQDGTRLEIWKSSDMSVESLQAVDYEALKRGIPFHVSAPLSDQALNVLKNRGWTAHDRQFLSRLFQR</sequence>
<name>A0ABU1IMF2_9BACL</name>
<keyword evidence="1" id="KW-0812">Transmembrane</keyword>
<evidence type="ECO:0000313" key="2">
    <source>
        <dbReference type="EMBL" id="MDR6225964.1"/>
    </source>
</evidence>
<accession>A0ABU1IMF2</accession>
<organism evidence="2 3">
    <name type="scientific">Desmospora profundinema</name>
    <dbReference type="NCBI Taxonomy" id="1571184"/>
    <lineage>
        <taxon>Bacteria</taxon>
        <taxon>Bacillati</taxon>
        <taxon>Bacillota</taxon>
        <taxon>Bacilli</taxon>
        <taxon>Bacillales</taxon>
        <taxon>Thermoactinomycetaceae</taxon>
        <taxon>Desmospora</taxon>
    </lineage>
</organism>
<protein>
    <recommendedName>
        <fullName evidence="4">HTH LytTR-type domain-containing protein</fullName>
    </recommendedName>
</protein>
<keyword evidence="3" id="KW-1185">Reference proteome</keyword>
<gene>
    <name evidence="2" type="ORF">JOE21_001970</name>
</gene>
<evidence type="ECO:0000313" key="3">
    <source>
        <dbReference type="Proteomes" id="UP001185012"/>
    </source>
</evidence>
<comment type="caution">
    <text evidence="2">The sequence shown here is derived from an EMBL/GenBank/DDBJ whole genome shotgun (WGS) entry which is preliminary data.</text>
</comment>
<keyword evidence="1" id="KW-1133">Transmembrane helix</keyword>
<dbReference type="Proteomes" id="UP001185012">
    <property type="component" value="Unassembled WGS sequence"/>
</dbReference>
<keyword evidence="1" id="KW-0472">Membrane</keyword>
<proteinExistence type="predicted"/>
<feature type="transmembrane region" description="Helical" evidence="1">
    <location>
        <begin position="103"/>
        <end position="124"/>
    </location>
</feature>
<evidence type="ECO:0008006" key="4">
    <source>
        <dbReference type="Google" id="ProtNLM"/>
    </source>
</evidence>
<feature type="transmembrane region" description="Helical" evidence="1">
    <location>
        <begin position="29"/>
        <end position="53"/>
    </location>
</feature>
<reference evidence="2 3" key="1">
    <citation type="submission" date="2023-07" db="EMBL/GenBank/DDBJ databases">
        <title>Genomic Encyclopedia of Type Strains, Phase IV (KMG-IV): sequencing the most valuable type-strain genomes for metagenomic binning, comparative biology and taxonomic classification.</title>
        <authorList>
            <person name="Goeker M."/>
        </authorList>
    </citation>
    <scope>NUCLEOTIDE SEQUENCE [LARGE SCALE GENOMIC DNA]</scope>
    <source>
        <strain evidence="2 3">DSM 45903</strain>
    </source>
</reference>
<dbReference type="RefSeq" id="WP_309865244.1">
    <property type="nucleotide sequence ID" value="NZ_JAVDQG010000004.1"/>
</dbReference>